<organism evidence="2 3">
    <name type="scientific">Marinobacter iranensis</name>
    <dbReference type="NCBI Taxonomy" id="2962607"/>
    <lineage>
        <taxon>Bacteria</taxon>
        <taxon>Pseudomonadati</taxon>
        <taxon>Pseudomonadota</taxon>
        <taxon>Gammaproteobacteria</taxon>
        <taxon>Pseudomonadales</taxon>
        <taxon>Marinobacteraceae</taxon>
        <taxon>Marinobacter</taxon>
    </lineage>
</organism>
<dbReference type="Proteomes" id="UP001143391">
    <property type="component" value="Unassembled WGS sequence"/>
</dbReference>
<dbReference type="Pfam" id="PF13503">
    <property type="entry name" value="DUF4123"/>
    <property type="match status" value="1"/>
</dbReference>
<protein>
    <submittedName>
        <fullName evidence="2">DUF4123 domain-containing protein</fullName>
    </submittedName>
</protein>
<feature type="domain" description="DUF4123" evidence="1">
    <location>
        <begin position="19"/>
        <end position="141"/>
    </location>
</feature>
<dbReference type="EMBL" id="JANCMW010000019">
    <property type="protein sequence ID" value="MDF0752649.1"/>
    <property type="molecule type" value="Genomic_DNA"/>
</dbReference>
<keyword evidence="3" id="KW-1185">Reference proteome</keyword>
<proteinExistence type="predicted"/>
<evidence type="ECO:0000313" key="2">
    <source>
        <dbReference type="EMBL" id="MDF0752649.1"/>
    </source>
</evidence>
<evidence type="ECO:0000313" key="3">
    <source>
        <dbReference type="Proteomes" id="UP001143391"/>
    </source>
</evidence>
<gene>
    <name evidence="2" type="ORF">NLU14_20685</name>
</gene>
<dbReference type="RefSeq" id="WP_275710174.1">
    <property type="nucleotide sequence ID" value="NZ_JANCMW010000019.1"/>
</dbReference>
<comment type="caution">
    <text evidence="2">The sequence shown here is derived from an EMBL/GenBank/DDBJ whole genome shotgun (WGS) entry which is preliminary data.</text>
</comment>
<dbReference type="InterPro" id="IPR025391">
    <property type="entry name" value="DUF4123"/>
</dbReference>
<reference evidence="2" key="1">
    <citation type="submission" date="2022-07" db="EMBL/GenBank/DDBJ databases">
        <title>Marinobacter iranensis a new bacterium isolate from a hipersaline lake in Iran.</title>
        <authorList>
            <person name="Mohammad A.M.A."/>
            <person name="Cristina S.-P."/>
            <person name="Antonio V."/>
        </authorList>
    </citation>
    <scope>NUCLEOTIDE SEQUENCE</scope>
    <source>
        <strain evidence="2">71-i</strain>
    </source>
</reference>
<name>A0ABT5YG42_9GAMM</name>
<evidence type="ECO:0000259" key="1">
    <source>
        <dbReference type="Pfam" id="PF13503"/>
    </source>
</evidence>
<sequence>MTTIESIFQRTDTPESADFAVLDLAQKDEGQLLGWLYNHFDLGDIPWNPLYQGTELASNWSTGPILIELRDAQVFREALIERYQSDCLGMLISAPDVSLAAMADHLRSLIIPLLDGKPSVFRFYDPRSLGPLLTVLQPNQRYQLLGVSQWCWCNEGQWWVTTESQPADWPQPGSTLALGKAQLEALDEARIAQFAESLTNYYRPHISASDPEQFVLGEIKSANNAGISLLADQERWVRLAIQAGVPLTESTRWQHLASDQGLSPSQILAHLESEQRTVTHVD</sequence>
<accession>A0ABT5YG42</accession>